<dbReference type="CDD" id="cd17534">
    <property type="entry name" value="REC_DC-like"/>
    <property type="match status" value="1"/>
</dbReference>
<evidence type="ECO:0000256" key="2">
    <source>
        <dbReference type="ARBA" id="ARBA00012438"/>
    </source>
</evidence>
<dbReference type="InterPro" id="IPR001610">
    <property type="entry name" value="PAC"/>
</dbReference>
<dbReference type="PRINTS" id="PR00344">
    <property type="entry name" value="BCTRLSENSOR"/>
</dbReference>
<dbReference type="InterPro" id="IPR000014">
    <property type="entry name" value="PAS"/>
</dbReference>
<dbReference type="InterPro" id="IPR001789">
    <property type="entry name" value="Sig_transdc_resp-reg_receiver"/>
</dbReference>
<dbReference type="Pfam" id="PF00989">
    <property type="entry name" value="PAS"/>
    <property type="match status" value="1"/>
</dbReference>
<dbReference type="PROSITE" id="PS50112">
    <property type="entry name" value="PAS"/>
    <property type="match status" value="1"/>
</dbReference>
<dbReference type="PANTHER" id="PTHR43047">
    <property type="entry name" value="TWO-COMPONENT HISTIDINE PROTEIN KINASE"/>
    <property type="match status" value="1"/>
</dbReference>
<dbReference type="SMART" id="SM00086">
    <property type="entry name" value="PAC"/>
    <property type="match status" value="1"/>
</dbReference>
<dbReference type="SUPFAM" id="SSF55874">
    <property type="entry name" value="ATPase domain of HSP90 chaperone/DNA topoisomerase II/histidine kinase"/>
    <property type="match status" value="1"/>
</dbReference>
<dbReference type="CDD" id="cd00130">
    <property type="entry name" value="PAS"/>
    <property type="match status" value="1"/>
</dbReference>
<keyword evidence="13" id="KW-1185">Reference proteome</keyword>
<evidence type="ECO:0000259" key="10">
    <source>
        <dbReference type="PROSITE" id="PS50112"/>
    </source>
</evidence>
<dbReference type="RefSeq" id="WP_190446231.1">
    <property type="nucleotide sequence ID" value="NZ_JAMPLM010000017.1"/>
</dbReference>
<dbReference type="InterPro" id="IPR000700">
    <property type="entry name" value="PAS-assoc_C"/>
</dbReference>
<dbReference type="SMART" id="SM00387">
    <property type="entry name" value="HATPase_c"/>
    <property type="match status" value="1"/>
</dbReference>
<evidence type="ECO:0000256" key="6">
    <source>
        <dbReference type="ARBA" id="ARBA00023012"/>
    </source>
</evidence>
<dbReference type="Gene3D" id="3.30.565.10">
    <property type="entry name" value="Histidine kinase-like ATPase, C-terminal domain"/>
    <property type="match status" value="1"/>
</dbReference>
<evidence type="ECO:0000256" key="7">
    <source>
        <dbReference type="PROSITE-ProRule" id="PRU00169"/>
    </source>
</evidence>
<evidence type="ECO:0000313" key="12">
    <source>
        <dbReference type="EMBL" id="MEP1060348.1"/>
    </source>
</evidence>
<keyword evidence="12" id="KW-0547">Nucleotide-binding</keyword>
<dbReference type="Gene3D" id="3.40.50.2300">
    <property type="match status" value="1"/>
</dbReference>
<comment type="catalytic activity">
    <reaction evidence="1">
        <text>ATP + protein L-histidine = ADP + protein N-phospho-L-histidine.</text>
        <dbReference type="EC" id="2.7.13.3"/>
    </reaction>
</comment>
<accession>A0ABV0KM87</accession>
<dbReference type="PROSITE" id="PS50110">
    <property type="entry name" value="RESPONSE_REGULATORY"/>
    <property type="match status" value="1"/>
</dbReference>
<evidence type="ECO:0000256" key="4">
    <source>
        <dbReference type="ARBA" id="ARBA00022679"/>
    </source>
</evidence>
<dbReference type="InterPro" id="IPR036890">
    <property type="entry name" value="HATPase_C_sf"/>
</dbReference>
<evidence type="ECO:0000259" key="9">
    <source>
        <dbReference type="PROSITE" id="PS50110"/>
    </source>
</evidence>
<feature type="domain" description="Histidine kinase" evidence="8">
    <location>
        <begin position="299"/>
        <end position="533"/>
    </location>
</feature>
<dbReference type="SUPFAM" id="SSF52172">
    <property type="entry name" value="CheY-like"/>
    <property type="match status" value="1"/>
</dbReference>
<dbReference type="Proteomes" id="UP001476950">
    <property type="component" value="Unassembled WGS sequence"/>
</dbReference>
<dbReference type="SUPFAM" id="SSF47384">
    <property type="entry name" value="Homodimeric domain of signal transducing histidine kinase"/>
    <property type="match status" value="1"/>
</dbReference>
<dbReference type="EC" id="2.7.13.3" evidence="2"/>
<name>A0ABV0KM87_9CYAN</name>
<evidence type="ECO:0000259" key="11">
    <source>
        <dbReference type="PROSITE" id="PS50113"/>
    </source>
</evidence>
<keyword evidence="6" id="KW-0902">Two-component regulatory system</keyword>
<organism evidence="12 13">
    <name type="scientific">Stenomitos frigidus AS-A4</name>
    <dbReference type="NCBI Taxonomy" id="2933935"/>
    <lineage>
        <taxon>Bacteria</taxon>
        <taxon>Bacillati</taxon>
        <taxon>Cyanobacteriota</taxon>
        <taxon>Cyanophyceae</taxon>
        <taxon>Leptolyngbyales</taxon>
        <taxon>Leptolyngbyaceae</taxon>
        <taxon>Stenomitos</taxon>
    </lineage>
</organism>
<sequence length="541" mass="60127">MSRLAATDRKGQSIQILIVEDESVIAADIKDCLENLGYTVPAIAVSGEGAITTATALHPDIVLMDIRLKGEMDGIQAAEQIWSRLRIPIIYSTGYSDRYTMERAKATGPFGYVLKPIEERELYVAIETALQRYRLDKELQEREQWLASILRAIGDGVIVVDAASRIKFLNGAAEALTGWRQEEAIGLKAAEIFHIIHEQTQAPLPNPIDIALQTGSLVYLADHTLLRSKLGHTFPIADSAAPFYNDEGTIAGVVLVFRDITERRQAEERNLAIARALQLEDQMVELQQINQIKDDFLNTVSHELRTPLTNIKMAARMLEITLGQRGCLAMETDSIADSTIRYLKVLNDQCSRQLSLVNDLLDLQRLNADAYSIELTTILFQRWLPELVENFRERAQSQQQQLHINLPIDLPPIVSDVSSLSRVLTELLNNAIKYTPRDEHITITISLTVVAQPTPAHSLQMQVCNSGVEIPASEVPHIFEQFHRIPGMDLWRQGGTGLGLTLVKKLVTYLGGSIQVSSQDGQTCFTAELPVRLADAPVPSS</sequence>
<feature type="modified residue" description="4-aspartylphosphate" evidence="7">
    <location>
        <position position="65"/>
    </location>
</feature>
<feature type="domain" description="PAC" evidence="11">
    <location>
        <begin position="219"/>
        <end position="272"/>
    </location>
</feature>
<dbReference type="InterPro" id="IPR003661">
    <property type="entry name" value="HisK_dim/P_dom"/>
</dbReference>
<reference evidence="12 13" key="1">
    <citation type="submission" date="2022-04" db="EMBL/GenBank/DDBJ databases">
        <title>Positive selection, recombination, and allopatry shape intraspecific diversity of widespread and dominant cyanobacteria.</title>
        <authorList>
            <person name="Wei J."/>
            <person name="Shu W."/>
            <person name="Hu C."/>
        </authorList>
    </citation>
    <scope>NUCLEOTIDE SEQUENCE [LARGE SCALE GENOMIC DNA]</scope>
    <source>
        <strain evidence="12 13">AS-A4</strain>
    </source>
</reference>
<dbReference type="NCBIfam" id="TIGR00229">
    <property type="entry name" value="sensory_box"/>
    <property type="match status" value="1"/>
</dbReference>
<dbReference type="SMART" id="SM00388">
    <property type="entry name" value="HisKA"/>
    <property type="match status" value="1"/>
</dbReference>
<dbReference type="Pfam" id="PF00072">
    <property type="entry name" value="Response_reg"/>
    <property type="match status" value="1"/>
</dbReference>
<keyword evidence="3 7" id="KW-0597">Phosphoprotein</keyword>
<comment type="caution">
    <text evidence="12">The sequence shown here is derived from an EMBL/GenBank/DDBJ whole genome shotgun (WGS) entry which is preliminary data.</text>
</comment>
<dbReference type="SMART" id="SM00091">
    <property type="entry name" value="PAS"/>
    <property type="match status" value="1"/>
</dbReference>
<evidence type="ECO:0000259" key="8">
    <source>
        <dbReference type="PROSITE" id="PS50109"/>
    </source>
</evidence>
<dbReference type="InterPro" id="IPR011006">
    <property type="entry name" value="CheY-like_superfamily"/>
</dbReference>
<dbReference type="InterPro" id="IPR004358">
    <property type="entry name" value="Sig_transdc_His_kin-like_C"/>
</dbReference>
<dbReference type="InterPro" id="IPR035965">
    <property type="entry name" value="PAS-like_dom_sf"/>
</dbReference>
<keyword evidence="4" id="KW-0808">Transferase</keyword>
<evidence type="ECO:0000256" key="3">
    <source>
        <dbReference type="ARBA" id="ARBA00022553"/>
    </source>
</evidence>
<keyword evidence="12" id="KW-0067">ATP-binding</keyword>
<evidence type="ECO:0000313" key="13">
    <source>
        <dbReference type="Proteomes" id="UP001476950"/>
    </source>
</evidence>
<dbReference type="Gene3D" id="3.30.450.20">
    <property type="entry name" value="PAS domain"/>
    <property type="match status" value="1"/>
</dbReference>
<protein>
    <recommendedName>
        <fullName evidence="2">histidine kinase</fullName>
        <ecNumber evidence="2">2.7.13.3</ecNumber>
    </recommendedName>
</protein>
<dbReference type="InterPro" id="IPR003594">
    <property type="entry name" value="HATPase_dom"/>
</dbReference>
<dbReference type="PROSITE" id="PS50113">
    <property type="entry name" value="PAC"/>
    <property type="match status" value="1"/>
</dbReference>
<dbReference type="InterPro" id="IPR005467">
    <property type="entry name" value="His_kinase_dom"/>
</dbReference>
<evidence type="ECO:0000256" key="5">
    <source>
        <dbReference type="ARBA" id="ARBA00022777"/>
    </source>
</evidence>
<dbReference type="SMART" id="SM00448">
    <property type="entry name" value="REC"/>
    <property type="match status" value="1"/>
</dbReference>
<dbReference type="Pfam" id="PF02518">
    <property type="entry name" value="HATPase_c"/>
    <property type="match status" value="1"/>
</dbReference>
<dbReference type="PROSITE" id="PS50109">
    <property type="entry name" value="HIS_KIN"/>
    <property type="match status" value="1"/>
</dbReference>
<keyword evidence="5" id="KW-0418">Kinase</keyword>
<dbReference type="InterPro" id="IPR036097">
    <property type="entry name" value="HisK_dim/P_sf"/>
</dbReference>
<dbReference type="Pfam" id="PF00512">
    <property type="entry name" value="HisKA"/>
    <property type="match status" value="1"/>
</dbReference>
<evidence type="ECO:0000256" key="1">
    <source>
        <dbReference type="ARBA" id="ARBA00000085"/>
    </source>
</evidence>
<dbReference type="SUPFAM" id="SSF55785">
    <property type="entry name" value="PYP-like sensor domain (PAS domain)"/>
    <property type="match status" value="1"/>
</dbReference>
<dbReference type="GO" id="GO:0005524">
    <property type="term" value="F:ATP binding"/>
    <property type="evidence" value="ECO:0007669"/>
    <property type="project" value="UniProtKB-KW"/>
</dbReference>
<feature type="domain" description="Response regulatory" evidence="9">
    <location>
        <begin position="15"/>
        <end position="130"/>
    </location>
</feature>
<dbReference type="InterPro" id="IPR013767">
    <property type="entry name" value="PAS_fold"/>
</dbReference>
<proteinExistence type="predicted"/>
<gene>
    <name evidence="12" type="ORF">NDI38_18070</name>
</gene>
<dbReference type="PANTHER" id="PTHR43047:SF72">
    <property type="entry name" value="OSMOSENSING HISTIDINE PROTEIN KINASE SLN1"/>
    <property type="match status" value="1"/>
</dbReference>
<dbReference type="CDD" id="cd00082">
    <property type="entry name" value="HisKA"/>
    <property type="match status" value="1"/>
</dbReference>
<feature type="domain" description="PAS" evidence="10">
    <location>
        <begin position="142"/>
        <end position="215"/>
    </location>
</feature>
<dbReference type="EMBL" id="JAMPLM010000017">
    <property type="protein sequence ID" value="MEP1060348.1"/>
    <property type="molecule type" value="Genomic_DNA"/>
</dbReference>
<dbReference type="Gene3D" id="1.10.287.130">
    <property type="match status" value="1"/>
</dbReference>